<accession>A0A6G1XB68</accession>
<dbReference type="SUPFAM" id="SSF158397">
    <property type="entry name" value="TM1646-like"/>
    <property type="match status" value="1"/>
</dbReference>
<evidence type="ECO:0000256" key="1">
    <source>
        <dbReference type="SAM" id="MobiDB-lite"/>
    </source>
</evidence>
<feature type="compositionally biased region" description="Polar residues" evidence="1">
    <location>
        <begin position="11"/>
        <end position="20"/>
    </location>
</feature>
<protein>
    <submittedName>
        <fullName evidence="2">DUF327 family protein</fullName>
    </submittedName>
</protein>
<evidence type="ECO:0000313" key="2">
    <source>
        <dbReference type="EMBL" id="MRG88155.1"/>
    </source>
</evidence>
<dbReference type="Proteomes" id="UP000480185">
    <property type="component" value="Unassembled WGS sequence"/>
</dbReference>
<reference evidence="2 3" key="1">
    <citation type="submission" date="2019-11" db="EMBL/GenBank/DDBJ databases">
        <authorList>
            <person name="Li J."/>
        </authorList>
    </citation>
    <scope>NUCLEOTIDE SEQUENCE [LARGE SCALE GENOMIC DNA]</scope>
    <source>
        <strain evidence="2 3">J4</strain>
    </source>
</reference>
<dbReference type="InterPro" id="IPR024042">
    <property type="entry name" value="TM1646-like_dom_sf"/>
</dbReference>
<organism evidence="2 3">
    <name type="scientific">Salinibacillus xinjiangensis</name>
    <dbReference type="NCBI Taxonomy" id="1229268"/>
    <lineage>
        <taxon>Bacteria</taxon>
        <taxon>Bacillati</taxon>
        <taxon>Bacillota</taxon>
        <taxon>Bacilli</taxon>
        <taxon>Bacillales</taxon>
        <taxon>Bacillaceae</taxon>
        <taxon>Salinibacillus</taxon>
    </lineage>
</organism>
<sequence>MKISQEIRGQMETSQKKLQMNTSQGKNFESMVQKEAGQLRDHELNRLMEKLSSQGEKVARFRSFQDLAKYKQLVKEFVHEAVQYGMDLKQSRSFSMGGQSQKLTIVEKIDQQLTDLTETVLNQEKKSIDILDHIGEIKGLLMNLYT</sequence>
<name>A0A6G1XB68_9BACI</name>
<proteinExistence type="predicted"/>
<dbReference type="Gene3D" id="1.20.120.490">
    <property type="entry name" value="Hypothetical protein TM1646-like domain"/>
    <property type="match status" value="1"/>
</dbReference>
<dbReference type="AlphaFoldDB" id="A0A6G1XB68"/>
<feature type="region of interest" description="Disordered" evidence="1">
    <location>
        <begin position="1"/>
        <end position="20"/>
    </location>
</feature>
<dbReference type="Pfam" id="PF03885">
    <property type="entry name" value="DUF327"/>
    <property type="match status" value="1"/>
</dbReference>
<evidence type="ECO:0000313" key="3">
    <source>
        <dbReference type="Proteomes" id="UP000480185"/>
    </source>
</evidence>
<dbReference type="OrthoDB" id="1680946at2"/>
<gene>
    <name evidence="2" type="ORF">GH754_18015</name>
</gene>
<dbReference type="EMBL" id="WJNH01000017">
    <property type="protein sequence ID" value="MRG88155.1"/>
    <property type="molecule type" value="Genomic_DNA"/>
</dbReference>
<comment type="caution">
    <text evidence="2">The sequence shown here is derived from an EMBL/GenBank/DDBJ whole genome shotgun (WGS) entry which is preliminary data.</text>
</comment>
<keyword evidence="3" id="KW-1185">Reference proteome</keyword>
<dbReference type="InterPro" id="IPR005585">
    <property type="entry name" value="DUF327"/>
</dbReference>